<organism evidence="2">
    <name type="scientific">Methylobacterium bullatum</name>
    <dbReference type="NCBI Taxonomy" id="570505"/>
    <lineage>
        <taxon>Bacteria</taxon>
        <taxon>Pseudomonadati</taxon>
        <taxon>Pseudomonadota</taxon>
        <taxon>Alphaproteobacteria</taxon>
        <taxon>Hyphomicrobiales</taxon>
        <taxon>Methylobacteriaceae</taxon>
        <taxon>Methylobacterium</taxon>
    </lineage>
</organism>
<evidence type="ECO:0000256" key="1">
    <source>
        <dbReference type="SAM" id="MobiDB-lite"/>
    </source>
</evidence>
<dbReference type="AlphaFoldDB" id="A0A679JDV5"/>
<sequence>MPTPREAASFVVSAAGRDRFRDPMGVAGLLPHGFRQAARRFMQEAQGDTNGIEASAGGSRRPINVTVETLDPSCSRGRLVRQRLDLGDGPTVAESADLMTGRDSAN</sequence>
<dbReference type="EMBL" id="LR743504">
    <property type="protein sequence ID" value="CAA2105926.1"/>
    <property type="molecule type" value="Genomic_DNA"/>
</dbReference>
<gene>
    <name evidence="2" type="ORF">MBUL_03433</name>
</gene>
<name>A0A679JDV5_9HYPH</name>
<accession>A0A679JDV5</accession>
<reference evidence="2" key="1">
    <citation type="submission" date="2019-12" db="EMBL/GenBank/DDBJ databases">
        <authorList>
            <person name="Cremers G."/>
        </authorList>
    </citation>
    <scope>NUCLEOTIDE SEQUENCE</scope>
    <source>
        <strain evidence="2">Mbul1</strain>
    </source>
</reference>
<feature type="region of interest" description="Disordered" evidence="1">
    <location>
        <begin position="86"/>
        <end position="106"/>
    </location>
</feature>
<evidence type="ECO:0000313" key="2">
    <source>
        <dbReference type="EMBL" id="CAA2105926.1"/>
    </source>
</evidence>
<proteinExistence type="predicted"/>
<protein>
    <submittedName>
        <fullName evidence="2">Uncharacterized protein</fullName>
    </submittedName>
</protein>